<name>A0A915JKD9_ROMCU</name>
<dbReference type="Pfam" id="PF00335">
    <property type="entry name" value="Tetraspanin"/>
    <property type="match status" value="1"/>
</dbReference>
<organism evidence="5 6">
    <name type="scientific">Romanomermis culicivorax</name>
    <name type="common">Nematode worm</name>
    <dbReference type="NCBI Taxonomy" id="13658"/>
    <lineage>
        <taxon>Eukaryota</taxon>
        <taxon>Metazoa</taxon>
        <taxon>Ecdysozoa</taxon>
        <taxon>Nematoda</taxon>
        <taxon>Enoplea</taxon>
        <taxon>Dorylaimia</taxon>
        <taxon>Mermithida</taxon>
        <taxon>Mermithoidea</taxon>
        <taxon>Mermithidae</taxon>
        <taxon>Romanomermis</taxon>
    </lineage>
</organism>
<evidence type="ECO:0000256" key="2">
    <source>
        <dbReference type="ARBA" id="ARBA00022692"/>
    </source>
</evidence>
<dbReference type="GO" id="GO:0016020">
    <property type="term" value="C:membrane"/>
    <property type="evidence" value="ECO:0007669"/>
    <property type="project" value="UniProtKB-SubCell"/>
</dbReference>
<evidence type="ECO:0000313" key="5">
    <source>
        <dbReference type="Proteomes" id="UP000887565"/>
    </source>
</evidence>
<dbReference type="InterPro" id="IPR008952">
    <property type="entry name" value="Tetraspanin_EC2_sf"/>
</dbReference>
<comment type="subcellular location">
    <subcellularLocation>
        <location evidence="1">Membrane</location>
        <topology evidence="1">Multi-pass membrane protein</topology>
    </subcellularLocation>
</comment>
<dbReference type="AlphaFoldDB" id="A0A915JKD9"/>
<accession>A0A915JKD9</accession>
<protein>
    <submittedName>
        <fullName evidence="6">Uncharacterized protein</fullName>
    </submittedName>
</protein>
<evidence type="ECO:0000256" key="4">
    <source>
        <dbReference type="ARBA" id="ARBA00023136"/>
    </source>
</evidence>
<keyword evidence="2" id="KW-0812">Transmembrane</keyword>
<keyword evidence="4" id="KW-0472">Membrane</keyword>
<sequence length="97" mass="10970">MRFFQLKCCGVDSYIDWVSSFYGRVPRSCCIDDAHCSFKGTINQMKPYVHKIDCPKAIQEHFYANFFDYMLAGTVCTMIAFVSGGKSTVNLILSVAM</sequence>
<evidence type="ECO:0000256" key="3">
    <source>
        <dbReference type="ARBA" id="ARBA00022989"/>
    </source>
</evidence>
<keyword evidence="5" id="KW-1185">Reference proteome</keyword>
<keyword evidence="3" id="KW-1133">Transmembrane helix</keyword>
<evidence type="ECO:0000256" key="1">
    <source>
        <dbReference type="ARBA" id="ARBA00004141"/>
    </source>
</evidence>
<evidence type="ECO:0000313" key="6">
    <source>
        <dbReference type="WBParaSite" id="nRc.2.0.1.t26573-RA"/>
    </source>
</evidence>
<dbReference type="WBParaSite" id="nRc.2.0.1.t26573-RA">
    <property type="protein sequence ID" value="nRc.2.0.1.t26573-RA"/>
    <property type="gene ID" value="nRc.2.0.1.g26573"/>
</dbReference>
<proteinExistence type="predicted"/>
<dbReference type="Gene3D" id="1.10.1450.10">
    <property type="entry name" value="Tetraspanin"/>
    <property type="match status" value="1"/>
</dbReference>
<dbReference type="InterPro" id="IPR018499">
    <property type="entry name" value="Tetraspanin/Peripherin"/>
</dbReference>
<dbReference type="Proteomes" id="UP000887565">
    <property type="component" value="Unplaced"/>
</dbReference>
<dbReference type="SUPFAM" id="SSF48652">
    <property type="entry name" value="Tetraspanin"/>
    <property type="match status" value="1"/>
</dbReference>
<reference evidence="6" key="1">
    <citation type="submission" date="2022-11" db="UniProtKB">
        <authorList>
            <consortium name="WormBaseParasite"/>
        </authorList>
    </citation>
    <scope>IDENTIFICATION</scope>
</reference>